<dbReference type="EMBL" id="CM042023">
    <property type="protein sequence ID" value="KAI3813825.1"/>
    <property type="molecule type" value="Genomic_DNA"/>
</dbReference>
<reference evidence="1 2" key="2">
    <citation type="journal article" date="2022" name="Mol. Ecol. Resour.">
        <title>The genomes of chicory, endive, great burdock and yacon provide insights into Asteraceae paleo-polyploidization history and plant inulin production.</title>
        <authorList>
            <person name="Fan W."/>
            <person name="Wang S."/>
            <person name="Wang H."/>
            <person name="Wang A."/>
            <person name="Jiang F."/>
            <person name="Liu H."/>
            <person name="Zhao H."/>
            <person name="Xu D."/>
            <person name="Zhang Y."/>
        </authorList>
    </citation>
    <scope>NUCLEOTIDE SEQUENCE [LARGE SCALE GENOMIC DNA]</scope>
    <source>
        <strain evidence="2">cv. Yunnan</strain>
        <tissue evidence="1">Leaves</tissue>
    </source>
</reference>
<dbReference type="Proteomes" id="UP001056120">
    <property type="component" value="Linkage Group LG06"/>
</dbReference>
<reference evidence="2" key="1">
    <citation type="journal article" date="2022" name="Mol. Ecol. Resour.">
        <title>The genomes of chicory, endive, great burdock and yacon provide insights into Asteraceae palaeo-polyploidization history and plant inulin production.</title>
        <authorList>
            <person name="Fan W."/>
            <person name="Wang S."/>
            <person name="Wang H."/>
            <person name="Wang A."/>
            <person name="Jiang F."/>
            <person name="Liu H."/>
            <person name="Zhao H."/>
            <person name="Xu D."/>
            <person name="Zhang Y."/>
        </authorList>
    </citation>
    <scope>NUCLEOTIDE SEQUENCE [LARGE SCALE GENOMIC DNA]</scope>
    <source>
        <strain evidence="2">cv. Yunnan</strain>
    </source>
</reference>
<organism evidence="1 2">
    <name type="scientific">Smallanthus sonchifolius</name>
    <dbReference type="NCBI Taxonomy" id="185202"/>
    <lineage>
        <taxon>Eukaryota</taxon>
        <taxon>Viridiplantae</taxon>
        <taxon>Streptophyta</taxon>
        <taxon>Embryophyta</taxon>
        <taxon>Tracheophyta</taxon>
        <taxon>Spermatophyta</taxon>
        <taxon>Magnoliopsida</taxon>
        <taxon>eudicotyledons</taxon>
        <taxon>Gunneridae</taxon>
        <taxon>Pentapetalae</taxon>
        <taxon>asterids</taxon>
        <taxon>campanulids</taxon>
        <taxon>Asterales</taxon>
        <taxon>Asteraceae</taxon>
        <taxon>Asteroideae</taxon>
        <taxon>Heliantheae alliance</taxon>
        <taxon>Millerieae</taxon>
        <taxon>Smallanthus</taxon>
    </lineage>
</organism>
<gene>
    <name evidence="1" type="ORF">L1987_18560</name>
</gene>
<accession>A0ACB9J0M7</accession>
<evidence type="ECO:0000313" key="1">
    <source>
        <dbReference type="EMBL" id="KAI3813825.1"/>
    </source>
</evidence>
<sequence length="129" mass="14302">MIISWRKKSVYRIGYVGVKFEVRLRISHKVRHLQPDSRVYQLLNEFNDTNWSLSRLQELLLTYVLLSTECDGDVSDSSEGSVSLPSNGSGCCSGDSPSVVTGNDDVMQMMCPLPIEGDTDGVTCLHCNV</sequence>
<comment type="caution">
    <text evidence="1">The sequence shown here is derived from an EMBL/GenBank/DDBJ whole genome shotgun (WGS) entry which is preliminary data.</text>
</comment>
<proteinExistence type="predicted"/>
<evidence type="ECO:0000313" key="2">
    <source>
        <dbReference type="Proteomes" id="UP001056120"/>
    </source>
</evidence>
<protein>
    <submittedName>
        <fullName evidence="1">Uncharacterized protein</fullName>
    </submittedName>
</protein>
<keyword evidence="2" id="KW-1185">Reference proteome</keyword>
<name>A0ACB9J0M7_9ASTR</name>